<evidence type="ECO:0000259" key="13">
    <source>
        <dbReference type="Pfam" id="PF00148"/>
    </source>
</evidence>
<organism evidence="14 15">
    <name type="scientific">Ancylobacter novellus</name>
    <name type="common">Thiobacillus novellus</name>
    <dbReference type="NCBI Taxonomy" id="921"/>
    <lineage>
        <taxon>Bacteria</taxon>
        <taxon>Pseudomonadati</taxon>
        <taxon>Pseudomonadota</taxon>
        <taxon>Alphaproteobacteria</taxon>
        <taxon>Hyphomicrobiales</taxon>
        <taxon>Xanthobacteraceae</taxon>
        <taxon>Ancylobacter</taxon>
    </lineage>
</organism>
<evidence type="ECO:0000256" key="11">
    <source>
        <dbReference type="HAMAP-Rule" id="MF_00352"/>
    </source>
</evidence>
<accession>A0A2W5MF12</accession>
<reference evidence="14 15" key="1">
    <citation type="submission" date="2017-08" db="EMBL/GenBank/DDBJ databases">
        <title>Infants hospitalized years apart are colonized by the same room-sourced microbial strains.</title>
        <authorList>
            <person name="Brooks B."/>
            <person name="Olm M.R."/>
            <person name="Firek B.A."/>
            <person name="Baker R."/>
            <person name="Thomas B.C."/>
            <person name="Morowitz M.J."/>
            <person name="Banfield J.F."/>
        </authorList>
    </citation>
    <scope>NUCLEOTIDE SEQUENCE [LARGE SCALE GENOMIC DNA]</scope>
    <source>
        <strain evidence="14">S2_005_003_R2_43</strain>
    </source>
</reference>
<keyword evidence="7 11" id="KW-0408">Iron</keyword>
<dbReference type="GO" id="GO:0046872">
    <property type="term" value="F:metal ion binding"/>
    <property type="evidence" value="ECO:0007669"/>
    <property type="project" value="UniProtKB-KW"/>
</dbReference>
<dbReference type="Proteomes" id="UP000249577">
    <property type="component" value="Unassembled WGS sequence"/>
</dbReference>
<protein>
    <recommendedName>
        <fullName evidence="11">Light-independent protochlorophyllide reductase subunit N</fullName>
        <shortName evidence="11">DPOR subunit N</shortName>
        <shortName evidence="11">LI-POR subunit N</shortName>
        <ecNumber evidence="11">1.3.7.7</ecNumber>
    </recommendedName>
</protein>
<comment type="caution">
    <text evidence="14">The sequence shown here is derived from an EMBL/GenBank/DDBJ whole genome shotgun (WGS) entry which is preliminary data.</text>
</comment>
<evidence type="ECO:0000256" key="8">
    <source>
        <dbReference type="ARBA" id="ARBA00023014"/>
    </source>
</evidence>
<dbReference type="Pfam" id="PF00148">
    <property type="entry name" value="Oxidored_nitro"/>
    <property type="match status" value="1"/>
</dbReference>
<feature type="binding site" evidence="11">
    <location>
        <position position="126"/>
    </location>
    <ligand>
        <name>[4Fe-4S] cluster</name>
        <dbReference type="ChEBI" id="CHEBI:49883"/>
        <note>ligand shared with heterodimeric partner</note>
    </ligand>
</feature>
<evidence type="ECO:0000256" key="5">
    <source>
        <dbReference type="ARBA" id="ARBA00022840"/>
    </source>
</evidence>
<evidence type="ECO:0000256" key="2">
    <source>
        <dbReference type="ARBA" id="ARBA00022531"/>
    </source>
</evidence>
<comment type="cofactor">
    <cofactor evidence="11">
        <name>[4Fe-4S] cluster</name>
        <dbReference type="ChEBI" id="CHEBI:49883"/>
    </cofactor>
    <text evidence="11">Binds 1 [4Fe-4S] cluster per heterodimer. The cluster is bound at the heterodimer interface by residues from both subunits.</text>
</comment>
<sequence length="524" mass="56153">MSALRHHGHGLDLGEGGVRPLAVRPGLLLGGRGQHGRHRPAHRLSGRAVPRPRAGRPDRDRARGLRVLCGQRRPVPAEVPRRPARNPTCRAGVRAVSAAPAPCAEGGPAGGPASVRAERGQRAVFCGLTGVVWLHRKIQDAFFLVVGSRTCAHLIQSAAGVMIFAEPRFATAIMEERDLAGLADMHDELDRVVGQVLERRPDIRMLFLVGSCPSEVIKLDLAKAAARLSQKLMPDVRVLAYSGSGIETTFTEGEDACLAALVRAAPAEAAGAPRQLVVAGALPDVVEDQFARLFEELGIAPARFLPARRSSELPALGPRTRYLLAQPFLGATAAALDARGCSGVAAPFPFGAEGTTAWLAAAAEAFGVSPATFREVTALKEARAKVAVARRRERLAGKRVTFFPDSQLEPPLARFLSRELDMTLVEVGTPYLHGRWLAPELALLPAGTQVVEGADVDRQLDRCRAERPDLTVCGLGLANPLEAEGLATKWSIELLFTPVHGYEQAGDLAELFARPLARRDRLEV</sequence>
<keyword evidence="5 11" id="KW-0067">ATP-binding</keyword>
<evidence type="ECO:0000256" key="6">
    <source>
        <dbReference type="ARBA" id="ARBA00023002"/>
    </source>
</evidence>
<dbReference type="GO" id="GO:0005524">
    <property type="term" value="F:ATP binding"/>
    <property type="evidence" value="ECO:0007669"/>
    <property type="project" value="UniProtKB-UniRule"/>
</dbReference>
<keyword evidence="1 11" id="KW-0004">4Fe-4S</keyword>
<evidence type="ECO:0000256" key="12">
    <source>
        <dbReference type="SAM" id="MobiDB-lite"/>
    </source>
</evidence>
<feature type="binding site" evidence="11">
    <location>
        <position position="151"/>
    </location>
    <ligand>
        <name>[4Fe-4S] cluster</name>
        <dbReference type="ChEBI" id="CHEBI:49883"/>
        <note>ligand shared with heterodimeric partner</note>
    </ligand>
</feature>
<dbReference type="AlphaFoldDB" id="A0A2W5MF12"/>
<dbReference type="SUPFAM" id="SSF53807">
    <property type="entry name" value="Helical backbone' metal receptor"/>
    <property type="match status" value="1"/>
</dbReference>
<comment type="catalytic activity">
    <reaction evidence="11">
        <text>chlorophyllide a + oxidized 2[4Fe-4S]-[ferredoxin] + 2 ADP + 2 phosphate = protochlorophyllide a + reduced 2[4Fe-4S]-[ferredoxin] + 2 ATP + 2 H2O</text>
        <dbReference type="Rhea" id="RHEA:28202"/>
        <dbReference type="Rhea" id="RHEA-COMP:10002"/>
        <dbReference type="Rhea" id="RHEA-COMP:10004"/>
        <dbReference type="ChEBI" id="CHEBI:15377"/>
        <dbReference type="ChEBI" id="CHEBI:30616"/>
        <dbReference type="ChEBI" id="CHEBI:33722"/>
        <dbReference type="ChEBI" id="CHEBI:33723"/>
        <dbReference type="ChEBI" id="CHEBI:43474"/>
        <dbReference type="ChEBI" id="CHEBI:83348"/>
        <dbReference type="ChEBI" id="CHEBI:83350"/>
        <dbReference type="ChEBI" id="CHEBI:456216"/>
        <dbReference type="EC" id="1.3.7.7"/>
    </reaction>
</comment>
<dbReference type="GO" id="GO:0036070">
    <property type="term" value="P:light-independent bacteriochlorophyll biosynthetic process"/>
    <property type="evidence" value="ECO:0007669"/>
    <property type="project" value="UniProtKB-UniRule"/>
</dbReference>
<comment type="subunit">
    <text evidence="11">Protochlorophyllide reductase is composed of three subunits; BchL, BchN and BchB. Forms a heterotetramer of two BchB and two BchN subunits.</text>
</comment>
<dbReference type="GO" id="GO:0019685">
    <property type="term" value="P:photosynthesis, dark reaction"/>
    <property type="evidence" value="ECO:0007669"/>
    <property type="project" value="InterPro"/>
</dbReference>
<dbReference type="EMBL" id="QFPN01000004">
    <property type="protein sequence ID" value="PZQ16063.1"/>
    <property type="molecule type" value="Genomic_DNA"/>
</dbReference>
<comment type="similarity">
    <text evidence="11">Belongs to the BchN/ChlN family.</text>
</comment>
<evidence type="ECO:0000313" key="14">
    <source>
        <dbReference type="EMBL" id="PZQ16063.1"/>
    </source>
</evidence>
<dbReference type="HAMAP" id="MF_00352">
    <property type="entry name" value="ChlN_BchN"/>
    <property type="match status" value="1"/>
</dbReference>
<dbReference type="InterPro" id="IPR000510">
    <property type="entry name" value="Nase/OxRdtase_comp1"/>
</dbReference>
<evidence type="ECO:0000256" key="4">
    <source>
        <dbReference type="ARBA" id="ARBA00022741"/>
    </source>
</evidence>
<gene>
    <name evidence="11" type="primary">bchN</name>
    <name evidence="14" type="ORF">DI565_09710</name>
</gene>
<dbReference type="InterPro" id="IPR050293">
    <property type="entry name" value="LIPOR_BchN/ChlN"/>
</dbReference>
<dbReference type="GO" id="GO:0051539">
    <property type="term" value="F:4 iron, 4 sulfur cluster binding"/>
    <property type="evidence" value="ECO:0007669"/>
    <property type="project" value="UniProtKB-UniRule"/>
</dbReference>
<dbReference type="GO" id="GO:0016636">
    <property type="term" value="F:oxidoreductase activity, acting on the CH-CH group of donors, iron-sulfur protein as acceptor"/>
    <property type="evidence" value="ECO:0007669"/>
    <property type="project" value="UniProtKB-UniRule"/>
</dbReference>
<keyword evidence="10 11" id="KW-0077">Bacteriochlorophyll biosynthesis</keyword>
<evidence type="ECO:0000313" key="15">
    <source>
        <dbReference type="Proteomes" id="UP000249577"/>
    </source>
</evidence>
<feature type="domain" description="Nitrogenase/oxidoreductase component 1" evidence="13">
    <location>
        <begin position="126"/>
        <end position="514"/>
    </location>
</feature>
<dbReference type="NCBIfam" id="NF002768">
    <property type="entry name" value="PRK02842.1"/>
    <property type="match status" value="1"/>
</dbReference>
<feature type="compositionally biased region" description="Basic residues" evidence="12">
    <location>
        <begin position="34"/>
        <end position="45"/>
    </location>
</feature>
<dbReference type="PANTHER" id="PTHR39429">
    <property type="entry name" value="LIGHT-INDEPENDENT PROTOCHLOROPHYLLIDE REDUCTASE SUBUNIT N"/>
    <property type="match status" value="1"/>
</dbReference>
<evidence type="ECO:0000256" key="7">
    <source>
        <dbReference type="ARBA" id="ARBA00023004"/>
    </source>
</evidence>
<keyword evidence="8 11" id="KW-0411">Iron-sulfur</keyword>
<evidence type="ECO:0000256" key="3">
    <source>
        <dbReference type="ARBA" id="ARBA00022723"/>
    </source>
</evidence>
<keyword evidence="2 11" id="KW-0602">Photosynthesis</keyword>
<keyword evidence="4 11" id="KW-0547">Nucleotide-binding</keyword>
<dbReference type="UniPathway" id="UPA00671"/>
<evidence type="ECO:0000256" key="10">
    <source>
        <dbReference type="ARBA" id="ARBA00023181"/>
    </source>
</evidence>
<feature type="region of interest" description="Disordered" evidence="12">
    <location>
        <begin position="28"/>
        <end position="61"/>
    </location>
</feature>
<comment type="pathway">
    <text evidence="11">Porphyrin-containing compound metabolism; bacteriochlorophyll biosynthesis (light-independent).</text>
</comment>
<evidence type="ECO:0000256" key="9">
    <source>
        <dbReference type="ARBA" id="ARBA00023171"/>
    </source>
</evidence>
<keyword evidence="3 11" id="KW-0479">Metal-binding</keyword>
<keyword evidence="6 11" id="KW-0560">Oxidoreductase</keyword>
<dbReference type="Gene3D" id="3.40.50.1980">
    <property type="entry name" value="Nitrogenase molybdenum iron protein domain"/>
    <property type="match status" value="3"/>
</dbReference>
<dbReference type="EC" id="1.3.7.7" evidence="11"/>
<evidence type="ECO:0000256" key="1">
    <source>
        <dbReference type="ARBA" id="ARBA00022485"/>
    </source>
</evidence>
<name>A0A2W5MF12_ANCNO</name>
<proteinExistence type="inferred from homology"/>
<comment type="function">
    <text evidence="11">Component of the dark-operative protochlorophyllide reductase (DPOR) that uses Mg-ATP and reduced ferredoxin to reduce ring D of protochlorophyllide (Pchlide) to form chlorophyllide a (Chlide). This reaction is light-independent. The NB-protein (BchN-BchB) is the catalytic component of the complex.</text>
</comment>
<dbReference type="PANTHER" id="PTHR39429:SF3">
    <property type="entry name" value="LIGHT-INDEPENDENT PROTOCHLOROPHYLLIDE REDUCTASE SUBUNIT N"/>
    <property type="match status" value="1"/>
</dbReference>
<feature type="binding site" evidence="11">
    <location>
        <position position="212"/>
    </location>
    <ligand>
        <name>[4Fe-4S] cluster</name>
        <dbReference type="ChEBI" id="CHEBI:49883"/>
        <note>ligand shared with heterodimeric partner</note>
    </ligand>
</feature>
<keyword evidence="9 11" id="KW-0149">Chlorophyll biosynthesis</keyword>
<dbReference type="InterPro" id="IPR005970">
    <property type="entry name" value="Protochl_reductN"/>
</dbReference>
<dbReference type="NCBIfam" id="TIGR01279">
    <property type="entry name" value="DPOR_bchN"/>
    <property type="match status" value="1"/>
</dbReference>
<dbReference type="GO" id="GO:0016730">
    <property type="term" value="F:oxidoreductase activity, acting on iron-sulfur proteins as donors"/>
    <property type="evidence" value="ECO:0007669"/>
    <property type="project" value="InterPro"/>
</dbReference>